<evidence type="ECO:0000313" key="6">
    <source>
        <dbReference type="Proteomes" id="UP000827138"/>
    </source>
</evidence>
<organism evidence="5 6">
    <name type="scientific">Streptomyces akebiae</name>
    <dbReference type="NCBI Taxonomy" id="2865673"/>
    <lineage>
        <taxon>Bacteria</taxon>
        <taxon>Bacillati</taxon>
        <taxon>Actinomycetota</taxon>
        <taxon>Actinomycetes</taxon>
        <taxon>Kitasatosporales</taxon>
        <taxon>Streptomycetaceae</taxon>
        <taxon>Streptomyces</taxon>
    </lineage>
</organism>
<dbReference type="Proteomes" id="UP000827138">
    <property type="component" value="Chromosome"/>
</dbReference>
<dbReference type="Pfam" id="PF01590">
    <property type="entry name" value="GAF"/>
    <property type="match status" value="1"/>
</dbReference>
<dbReference type="EMBL" id="CP080647">
    <property type="protein sequence ID" value="QYX75697.1"/>
    <property type="molecule type" value="Genomic_DNA"/>
</dbReference>
<dbReference type="PANTHER" id="PTHR43156:SF2">
    <property type="entry name" value="STAGE II SPORULATION PROTEIN E"/>
    <property type="match status" value="1"/>
</dbReference>
<gene>
    <name evidence="5" type="ORF">K1J60_03455</name>
</gene>
<dbReference type="InterPro" id="IPR029016">
    <property type="entry name" value="GAF-like_dom_sf"/>
</dbReference>
<dbReference type="CDD" id="cd16936">
    <property type="entry name" value="HATPase_RsbW-like"/>
    <property type="match status" value="1"/>
</dbReference>
<dbReference type="Pfam" id="PF13581">
    <property type="entry name" value="HATPase_c_2"/>
    <property type="match status" value="1"/>
</dbReference>
<dbReference type="InterPro" id="IPR001932">
    <property type="entry name" value="PPM-type_phosphatase-like_dom"/>
</dbReference>
<dbReference type="InterPro" id="IPR025751">
    <property type="entry name" value="RsbRD_N_dom"/>
</dbReference>
<name>A0ABX8XJC5_9ACTN</name>
<evidence type="ECO:0000256" key="1">
    <source>
        <dbReference type="ARBA" id="ARBA00022801"/>
    </source>
</evidence>
<feature type="domain" description="PPM-type phosphatase" evidence="4">
    <location>
        <begin position="380"/>
        <end position="605"/>
    </location>
</feature>
<evidence type="ECO:0000256" key="2">
    <source>
        <dbReference type="SAM" id="MobiDB-lite"/>
    </source>
</evidence>
<proteinExistence type="predicted"/>
<dbReference type="InterPro" id="IPR003018">
    <property type="entry name" value="GAF"/>
</dbReference>
<dbReference type="SMART" id="SM00331">
    <property type="entry name" value="PP2C_SIG"/>
    <property type="match status" value="1"/>
</dbReference>
<dbReference type="SUPFAM" id="SSF55781">
    <property type="entry name" value="GAF domain-like"/>
    <property type="match status" value="1"/>
</dbReference>
<dbReference type="Pfam" id="PF07228">
    <property type="entry name" value="SpoIIE"/>
    <property type="match status" value="1"/>
</dbReference>
<accession>A0ABX8XJC5</accession>
<evidence type="ECO:0000259" key="3">
    <source>
        <dbReference type="SMART" id="SM00065"/>
    </source>
</evidence>
<dbReference type="PANTHER" id="PTHR43156">
    <property type="entry name" value="STAGE II SPORULATION PROTEIN E-RELATED"/>
    <property type="match status" value="1"/>
</dbReference>
<dbReference type="InterPro" id="IPR052016">
    <property type="entry name" value="Bact_Sigma-Reg"/>
</dbReference>
<feature type="domain" description="GAF" evidence="3">
    <location>
        <begin position="189"/>
        <end position="359"/>
    </location>
</feature>
<reference evidence="5 6" key="1">
    <citation type="submission" date="2021-08" db="EMBL/GenBank/DDBJ databases">
        <authorList>
            <person name="Ping M."/>
        </authorList>
    </citation>
    <scope>NUCLEOTIDE SEQUENCE [LARGE SCALE GENOMIC DNA]</scope>
    <source>
        <strain evidence="5 6">MG28</strain>
    </source>
</reference>
<dbReference type="InterPro" id="IPR036457">
    <property type="entry name" value="PPM-type-like_dom_sf"/>
</dbReference>
<dbReference type="InterPro" id="IPR036890">
    <property type="entry name" value="HATPase_C_sf"/>
</dbReference>
<protein>
    <submittedName>
        <fullName evidence="5">SpoIIE family protein phosphatase</fullName>
    </submittedName>
</protein>
<dbReference type="Gene3D" id="3.60.40.10">
    <property type="entry name" value="PPM-type phosphatase domain"/>
    <property type="match status" value="1"/>
</dbReference>
<keyword evidence="1" id="KW-0378">Hydrolase</keyword>
<sequence>MPAHITYPYTWIVGTDTHSFLRDLARGLEPQADQLVDAMVERFRRELPEVWKYEDVAALIPTTVSQHVTAVLEILQHGNDLTEVTTPPAGIELARRLAKHGVQISELLRSYRFVHAGLIRLFSEEMARLTKSPELIHAATITLSTMGFEYVDRTAEGAAAAYQTERDRWLQRRLIMVNEASVRIGTTLDTTRTAQELAEVGTDQFADLVTVDLLDSALREEDTGPTPVPSVVRRVAQQSVLDDWADSADGTGETHTYPEGSEPARALATGQPLRHRITASDIPTWLAVSADHRRTLRTLGIHSALLVPLWARGTPLGLAQFLRHRTADPFDDEDLLLAQEIASRAAVYIDNARRYAHERSTALTLQRSLLQHRMPEQSAVDTASRYLPSGSRAGVGGDWYDVIPLSGARVALVVGDVVGRGLHASATMGRLRTAVRAFADIDLPPDELLTHLDDVVIRLQREEERGADGISATCLYAVYDPVYRLCSLASAGHVPPAVVTPPVSGSGGPASRAVDLPKIPIGVPLGLGGFPFETAQFELPEGSLLALYTDGLVESRTRDVDIAQTLLRDVLAQASASLEETCDKLLSALLPSRPADDIALLLARTRALDADRVATWDLATDPAVVSGARAQASDQLAAWGLEDMAFTTELMVSELVTNAIRYGKAPIQLRMILQSTLTCEVSDASSTAPHLRRARVSDEGGRGLLLVAQLAQHWGTRHNREGKVIWAEQLLPGSGSPEPVL</sequence>
<dbReference type="SMART" id="SM00065">
    <property type="entry name" value="GAF"/>
    <property type="match status" value="1"/>
</dbReference>
<feature type="region of interest" description="Disordered" evidence="2">
    <location>
        <begin position="244"/>
        <end position="264"/>
    </location>
</feature>
<dbReference type="Pfam" id="PF14361">
    <property type="entry name" value="RsbRD_N"/>
    <property type="match status" value="1"/>
</dbReference>
<evidence type="ECO:0000259" key="4">
    <source>
        <dbReference type="SMART" id="SM00331"/>
    </source>
</evidence>
<evidence type="ECO:0000313" key="5">
    <source>
        <dbReference type="EMBL" id="QYX75697.1"/>
    </source>
</evidence>
<dbReference type="Gene3D" id="3.30.565.10">
    <property type="entry name" value="Histidine kinase-like ATPase, C-terminal domain"/>
    <property type="match status" value="1"/>
</dbReference>
<keyword evidence="6" id="KW-1185">Reference proteome</keyword>
<dbReference type="SUPFAM" id="SSF81606">
    <property type="entry name" value="PP2C-like"/>
    <property type="match status" value="1"/>
</dbReference>
<dbReference type="Gene3D" id="3.30.450.40">
    <property type="match status" value="1"/>
</dbReference>
<dbReference type="InterPro" id="IPR003594">
    <property type="entry name" value="HATPase_dom"/>
</dbReference>